<organism evidence="4 5">
    <name type="scientific">Sediminicola arcticus</name>
    <dbReference type="NCBI Taxonomy" id="1574308"/>
    <lineage>
        <taxon>Bacteria</taxon>
        <taxon>Pseudomonadati</taxon>
        <taxon>Bacteroidota</taxon>
        <taxon>Flavobacteriia</taxon>
        <taxon>Flavobacteriales</taxon>
        <taxon>Flavobacteriaceae</taxon>
        <taxon>Sediminicola</taxon>
    </lineage>
</organism>
<gene>
    <name evidence="4" type="ORF">ABXZ36_12650</name>
</gene>
<dbReference type="Pfam" id="PF10017">
    <property type="entry name" value="Methyltransf_33"/>
    <property type="match status" value="1"/>
</dbReference>
<name>A0ABV2SWG2_9FLAO</name>
<evidence type="ECO:0000313" key="5">
    <source>
        <dbReference type="Proteomes" id="UP001549799"/>
    </source>
</evidence>
<dbReference type="InterPro" id="IPR029063">
    <property type="entry name" value="SAM-dependent_MTases_sf"/>
</dbReference>
<dbReference type="InterPro" id="IPR019257">
    <property type="entry name" value="MeTrfase_dom"/>
</dbReference>
<protein>
    <submittedName>
        <fullName evidence="4">L-histidine N(Alpha)-methyltransferase</fullName>
    </submittedName>
</protein>
<sequence>MQEKTRTITISKFKEEVYAGLTANPKYLSSKYFYDTKGDKIFQDIMAMPEYYLTDCEYDIIEKNKKKIAALFAGDSNNFNLIELGAGDGKKTKILLKHMVKSKLDFKYLPIDISQNALNQLEKALQIEIPSLKTEPLQGTYLETLDTINSIRDTKKVILFLGSNVGNLLHPQAVLFLQNIQKAMKKDDIFFVGFDQKKNPQTILDAYNDETGITEAFNKNILMRINAELKGNFVADNFLHWEVYDPETGTAKSYLVSKKAQTVTIKDLDLTIFLKPWETIHTEISQKYDDEVVSWLAKESGLKIIEQFSDEKKYYKNYALKKI</sequence>
<evidence type="ECO:0000256" key="1">
    <source>
        <dbReference type="ARBA" id="ARBA00022603"/>
    </source>
</evidence>
<dbReference type="Proteomes" id="UP001549799">
    <property type="component" value="Unassembled WGS sequence"/>
</dbReference>
<keyword evidence="2" id="KW-0808">Transferase</keyword>
<evidence type="ECO:0000256" key="2">
    <source>
        <dbReference type="ARBA" id="ARBA00022679"/>
    </source>
</evidence>
<proteinExistence type="predicted"/>
<feature type="domain" description="Histidine-specific methyltransferase SAM-dependent" evidence="3">
    <location>
        <begin position="13"/>
        <end position="321"/>
    </location>
</feature>
<dbReference type="SUPFAM" id="SSF53335">
    <property type="entry name" value="S-adenosyl-L-methionine-dependent methyltransferases"/>
    <property type="match status" value="1"/>
</dbReference>
<accession>A0ABV2SWG2</accession>
<keyword evidence="1" id="KW-0489">Methyltransferase</keyword>
<dbReference type="PIRSF" id="PIRSF018005">
    <property type="entry name" value="UCP018005"/>
    <property type="match status" value="1"/>
</dbReference>
<dbReference type="EMBL" id="JBEXAE010000006">
    <property type="protein sequence ID" value="MET6991494.1"/>
    <property type="molecule type" value="Genomic_DNA"/>
</dbReference>
<keyword evidence="5" id="KW-1185">Reference proteome</keyword>
<dbReference type="InterPro" id="IPR017804">
    <property type="entry name" value="MeTrfase_EgtD-like"/>
</dbReference>
<dbReference type="PANTHER" id="PTHR43397">
    <property type="entry name" value="ERGOTHIONEINE BIOSYNTHESIS PROTEIN 1"/>
    <property type="match status" value="1"/>
</dbReference>
<reference evidence="4 5" key="1">
    <citation type="submission" date="2024-07" db="EMBL/GenBank/DDBJ databases">
        <title>The genome sequence of type strain Sediminicola arcticus GDMCC 1.2805.</title>
        <authorList>
            <person name="Liu Y."/>
        </authorList>
    </citation>
    <scope>NUCLEOTIDE SEQUENCE [LARGE SCALE GENOMIC DNA]</scope>
    <source>
        <strain evidence="4 5">GDMCC 1.2805</strain>
    </source>
</reference>
<dbReference type="Gene3D" id="3.40.50.150">
    <property type="entry name" value="Vaccinia Virus protein VP39"/>
    <property type="match status" value="1"/>
</dbReference>
<comment type="caution">
    <text evidence="4">The sequence shown here is derived from an EMBL/GenBank/DDBJ whole genome shotgun (WGS) entry which is preliminary data.</text>
</comment>
<dbReference type="InterPro" id="IPR051128">
    <property type="entry name" value="EgtD_Methyltrsf_superfamily"/>
</dbReference>
<evidence type="ECO:0000313" key="4">
    <source>
        <dbReference type="EMBL" id="MET6991494.1"/>
    </source>
</evidence>
<dbReference type="PANTHER" id="PTHR43397:SF1">
    <property type="entry name" value="ERGOTHIONEINE BIOSYNTHESIS PROTEIN 1"/>
    <property type="match status" value="1"/>
</dbReference>
<evidence type="ECO:0000259" key="3">
    <source>
        <dbReference type="Pfam" id="PF10017"/>
    </source>
</evidence>
<dbReference type="RefSeq" id="WP_354616042.1">
    <property type="nucleotide sequence ID" value="NZ_JBEXAE010000006.1"/>
</dbReference>